<dbReference type="InterPro" id="IPR006089">
    <property type="entry name" value="Acyl-CoA_DH_CS"/>
</dbReference>
<evidence type="ECO:0000259" key="7">
    <source>
        <dbReference type="Pfam" id="PF02770"/>
    </source>
</evidence>
<evidence type="ECO:0000256" key="2">
    <source>
        <dbReference type="ARBA" id="ARBA00009347"/>
    </source>
</evidence>
<dbReference type="InterPro" id="IPR037069">
    <property type="entry name" value="AcylCoA_DH/ox_N_sf"/>
</dbReference>
<dbReference type="Gene3D" id="2.40.110.10">
    <property type="entry name" value="Butyryl-CoA Dehydrogenase, subunit A, domain 2"/>
    <property type="match status" value="1"/>
</dbReference>
<sequence>MAAVAPGPDPGRLPVFGLGVLMPFTSPLWDSMERRHLRATVAAFTGRHILPHQDDWERDGLIPRATHLVAAELGLFGLGVPEEVGGSGGDLIDATIMAEEMLYRGTSGGVMASLFTNGISLPHLIAAGDRDQIDRWVRPTLAGEKIGSLAITEPGGGSDVGHLRTTAVRDGDEYIVNGSKTFITSAVRADFVVTAVRTGDDGAAGVSLLVVEKGTPGFSVTRRLEKMGWRASDTAELTYDDVRVPTTNLVGPEDSGFAQIAAAFVTERSVLATQAYAAAQRCLDLTLDWVRARETFGRPLISRQSVQDTVTEMARRIDVARTYSRAVVEAKVAADAAGGGAEESGPLPGADLVAEVCFAKNTAVETGEWVANKAVQLFGGMGYMREAEVERQYRDMRILGIGGGTTEILTGLAAKRLGYQP</sequence>
<protein>
    <submittedName>
        <fullName evidence="9">Acyl-CoA dehydrogenase family protein</fullName>
    </submittedName>
</protein>
<keyword evidence="10" id="KW-1185">Reference proteome</keyword>
<dbReference type="InterPro" id="IPR006091">
    <property type="entry name" value="Acyl-CoA_Oxase/DH_mid-dom"/>
</dbReference>
<keyword evidence="3 5" id="KW-0285">Flavoprotein</keyword>
<feature type="domain" description="Acyl-CoA dehydrogenase/oxidase C-terminal" evidence="6">
    <location>
        <begin position="255"/>
        <end position="417"/>
    </location>
</feature>
<feature type="domain" description="Acyl-CoA dehydrogenase/oxidase N-terminal" evidence="8">
    <location>
        <begin position="33"/>
        <end position="144"/>
    </location>
</feature>
<dbReference type="PANTHER" id="PTHR43884">
    <property type="entry name" value="ACYL-COA DEHYDROGENASE"/>
    <property type="match status" value="1"/>
</dbReference>
<evidence type="ECO:0000256" key="3">
    <source>
        <dbReference type="ARBA" id="ARBA00022630"/>
    </source>
</evidence>
<comment type="similarity">
    <text evidence="2 5">Belongs to the acyl-CoA dehydrogenase family.</text>
</comment>
<dbReference type="InterPro" id="IPR009100">
    <property type="entry name" value="AcylCoA_DH/oxidase_NM_dom_sf"/>
</dbReference>
<dbReference type="InterPro" id="IPR009075">
    <property type="entry name" value="AcylCo_DH/oxidase_C"/>
</dbReference>
<dbReference type="SUPFAM" id="SSF56645">
    <property type="entry name" value="Acyl-CoA dehydrogenase NM domain-like"/>
    <property type="match status" value="1"/>
</dbReference>
<gene>
    <name evidence="9" type="ORF">GCM10010528_24110</name>
</gene>
<dbReference type="EMBL" id="BAAAVS010000051">
    <property type="protein sequence ID" value="GAA3043799.1"/>
    <property type="molecule type" value="Genomic_DNA"/>
</dbReference>
<evidence type="ECO:0000256" key="1">
    <source>
        <dbReference type="ARBA" id="ARBA00001974"/>
    </source>
</evidence>
<keyword evidence="4 5" id="KW-0274">FAD</keyword>
<organism evidence="9 10">
    <name type="scientific">Gordonia defluvii</name>
    <dbReference type="NCBI Taxonomy" id="283718"/>
    <lineage>
        <taxon>Bacteria</taxon>
        <taxon>Bacillati</taxon>
        <taxon>Actinomycetota</taxon>
        <taxon>Actinomycetes</taxon>
        <taxon>Mycobacteriales</taxon>
        <taxon>Gordoniaceae</taxon>
        <taxon>Gordonia</taxon>
    </lineage>
</organism>
<reference evidence="10" key="1">
    <citation type="journal article" date="2019" name="Int. J. Syst. Evol. Microbiol.">
        <title>The Global Catalogue of Microorganisms (GCM) 10K type strain sequencing project: providing services to taxonomists for standard genome sequencing and annotation.</title>
        <authorList>
            <consortium name="The Broad Institute Genomics Platform"/>
            <consortium name="The Broad Institute Genome Sequencing Center for Infectious Disease"/>
            <person name="Wu L."/>
            <person name="Ma J."/>
        </authorList>
    </citation>
    <scope>NUCLEOTIDE SEQUENCE [LARGE SCALE GENOMIC DNA]</scope>
    <source>
        <strain evidence="10">JCM 14234</strain>
    </source>
</reference>
<dbReference type="SUPFAM" id="SSF47203">
    <property type="entry name" value="Acyl-CoA dehydrogenase C-terminal domain-like"/>
    <property type="match status" value="1"/>
</dbReference>
<dbReference type="InterPro" id="IPR046373">
    <property type="entry name" value="Acyl-CoA_Oxase/DH_mid-dom_sf"/>
</dbReference>
<evidence type="ECO:0000259" key="6">
    <source>
        <dbReference type="Pfam" id="PF00441"/>
    </source>
</evidence>
<comment type="cofactor">
    <cofactor evidence="1 5">
        <name>FAD</name>
        <dbReference type="ChEBI" id="CHEBI:57692"/>
    </cofactor>
</comment>
<accession>A0ABP6LLS2</accession>
<dbReference type="PANTHER" id="PTHR43884:SF12">
    <property type="entry name" value="ISOVALERYL-COA DEHYDROGENASE, MITOCHONDRIAL-RELATED"/>
    <property type="match status" value="1"/>
</dbReference>
<dbReference type="Gene3D" id="1.20.140.10">
    <property type="entry name" value="Butyryl-CoA Dehydrogenase, subunit A, domain 3"/>
    <property type="match status" value="1"/>
</dbReference>
<evidence type="ECO:0000313" key="10">
    <source>
        <dbReference type="Proteomes" id="UP001501035"/>
    </source>
</evidence>
<dbReference type="InterPro" id="IPR013786">
    <property type="entry name" value="AcylCoA_DH/ox_N"/>
</dbReference>
<dbReference type="Pfam" id="PF02770">
    <property type="entry name" value="Acyl-CoA_dh_M"/>
    <property type="match status" value="1"/>
</dbReference>
<keyword evidence="5" id="KW-0560">Oxidoreductase</keyword>
<evidence type="ECO:0000256" key="4">
    <source>
        <dbReference type="ARBA" id="ARBA00022827"/>
    </source>
</evidence>
<evidence type="ECO:0000256" key="5">
    <source>
        <dbReference type="RuleBase" id="RU362125"/>
    </source>
</evidence>
<evidence type="ECO:0000313" key="9">
    <source>
        <dbReference type="EMBL" id="GAA3043799.1"/>
    </source>
</evidence>
<comment type="caution">
    <text evidence="9">The sequence shown here is derived from an EMBL/GenBank/DDBJ whole genome shotgun (WGS) entry which is preliminary data.</text>
</comment>
<proteinExistence type="inferred from homology"/>
<dbReference type="InterPro" id="IPR036250">
    <property type="entry name" value="AcylCo_DH-like_C"/>
</dbReference>
<dbReference type="Pfam" id="PF00441">
    <property type="entry name" value="Acyl-CoA_dh_1"/>
    <property type="match status" value="1"/>
</dbReference>
<dbReference type="Proteomes" id="UP001501035">
    <property type="component" value="Unassembled WGS sequence"/>
</dbReference>
<dbReference type="Gene3D" id="1.10.540.10">
    <property type="entry name" value="Acyl-CoA dehydrogenase/oxidase, N-terminal domain"/>
    <property type="match status" value="1"/>
</dbReference>
<dbReference type="Pfam" id="PF02771">
    <property type="entry name" value="Acyl-CoA_dh_N"/>
    <property type="match status" value="1"/>
</dbReference>
<feature type="domain" description="Acyl-CoA oxidase/dehydrogenase middle" evidence="7">
    <location>
        <begin position="149"/>
        <end position="242"/>
    </location>
</feature>
<name>A0ABP6LLS2_9ACTN</name>
<evidence type="ECO:0000259" key="8">
    <source>
        <dbReference type="Pfam" id="PF02771"/>
    </source>
</evidence>
<dbReference type="PROSITE" id="PS00073">
    <property type="entry name" value="ACYL_COA_DH_2"/>
    <property type="match status" value="1"/>
</dbReference>